<reference evidence="3" key="1">
    <citation type="submission" date="2020-06" db="EMBL/GenBank/DDBJ databases">
        <title>Draft genome of Bugula neritina, a colonial animal packing powerful symbionts and potential medicines.</title>
        <authorList>
            <person name="Rayko M."/>
        </authorList>
    </citation>
    <scope>NUCLEOTIDE SEQUENCE [LARGE SCALE GENOMIC DNA]</scope>
    <source>
        <strain evidence="3">Kwan_BN1</strain>
    </source>
</reference>
<dbReference type="PROSITE" id="PS00211">
    <property type="entry name" value="ABC_TRANSPORTER_1"/>
    <property type="match status" value="1"/>
</dbReference>
<dbReference type="GO" id="GO:0015439">
    <property type="term" value="F:ABC-type heme transporter activity"/>
    <property type="evidence" value="ECO:0007669"/>
    <property type="project" value="TreeGrafter"/>
</dbReference>
<comment type="caution">
    <text evidence="3">The sequence shown here is derived from an EMBL/GenBank/DDBJ whole genome shotgun (WGS) entry which is preliminary data.</text>
</comment>
<protein>
    <submittedName>
        <fullName evidence="3">ABCB6</fullName>
    </submittedName>
</protein>
<dbReference type="Proteomes" id="UP000593567">
    <property type="component" value="Unassembled WGS sequence"/>
</dbReference>
<dbReference type="OrthoDB" id="6500128at2759"/>
<name>A0A7J7JNW6_BUGNE</name>
<gene>
    <name evidence="3" type="ORF">EB796_014336</name>
</gene>
<accession>A0A7J7JNW6</accession>
<dbReference type="InterPro" id="IPR039421">
    <property type="entry name" value="Type_1_exporter"/>
</dbReference>
<feature type="compositionally biased region" description="Polar residues" evidence="1">
    <location>
        <begin position="196"/>
        <end position="205"/>
    </location>
</feature>
<dbReference type="PANTHER" id="PTHR24221">
    <property type="entry name" value="ATP-BINDING CASSETTE SUB-FAMILY B"/>
    <property type="match status" value="1"/>
</dbReference>
<dbReference type="GO" id="GO:0005774">
    <property type="term" value="C:vacuolar membrane"/>
    <property type="evidence" value="ECO:0007669"/>
    <property type="project" value="TreeGrafter"/>
</dbReference>
<evidence type="ECO:0000259" key="2">
    <source>
        <dbReference type="PROSITE" id="PS50893"/>
    </source>
</evidence>
<dbReference type="PROSITE" id="PS50893">
    <property type="entry name" value="ABC_TRANSPORTER_2"/>
    <property type="match status" value="1"/>
</dbReference>
<feature type="domain" description="ABC transporter" evidence="2">
    <location>
        <begin position="1"/>
        <end position="176"/>
    </location>
</feature>
<dbReference type="SUPFAM" id="SSF52540">
    <property type="entry name" value="P-loop containing nucleoside triphosphate hydrolases"/>
    <property type="match status" value="1"/>
</dbReference>
<dbReference type="AlphaFoldDB" id="A0A7J7JNW6"/>
<dbReference type="GO" id="GO:0020037">
    <property type="term" value="F:heme binding"/>
    <property type="evidence" value="ECO:0007669"/>
    <property type="project" value="TreeGrafter"/>
</dbReference>
<sequence>MHHCGFVIVTQESLRKGVGIVPQDTVLFNTDVKYNIAYGNTLAGDEEVFAAADAADIHRRIESFPSGYETVVGERGLKLSGGEKQRVAIARTLLKNPRIILLDEATSALDTHTERNILRSFEKICANRTTLVVAHRLSTIIHAHQILVLDEGVIKERGTHEELLTSGGIYYTMWTEQQKRRDVQSESDSGADEPTSVDTQSSSDS</sequence>
<dbReference type="PANTHER" id="PTHR24221:SF654">
    <property type="entry name" value="ATP-BINDING CASSETTE SUB-FAMILY B MEMBER 6"/>
    <property type="match status" value="1"/>
</dbReference>
<evidence type="ECO:0000313" key="4">
    <source>
        <dbReference type="Proteomes" id="UP000593567"/>
    </source>
</evidence>
<dbReference type="InterPro" id="IPR027417">
    <property type="entry name" value="P-loop_NTPase"/>
</dbReference>
<dbReference type="GO" id="GO:0016887">
    <property type="term" value="F:ATP hydrolysis activity"/>
    <property type="evidence" value="ECO:0007669"/>
    <property type="project" value="InterPro"/>
</dbReference>
<dbReference type="InterPro" id="IPR003439">
    <property type="entry name" value="ABC_transporter-like_ATP-bd"/>
</dbReference>
<keyword evidence="4" id="KW-1185">Reference proteome</keyword>
<proteinExistence type="predicted"/>
<feature type="region of interest" description="Disordered" evidence="1">
    <location>
        <begin position="180"/>
        <end position="205"/>
    </location>
</feature>
<dbReference type="Gene3D" id="3.40.50.300">
    <property type="entry name" value="P-loop containing nucleotide triphosphate hydrolases"/>
    <property type="match status" value="1"/>
</dbReference>
<evidence type="ECO:0000313" key="3">
    <source>
        <dbReference type="EMBL" id="KAF6027351.1"/>
    </source>
</evidence>
<dbReference type="GO" id="GO:0005524">
    <property type="term" value="F:ATP binding"/>
    <property type="evidence" value="ECO:0007669"/>
    <property type="project" value="InterPro"/>
</dbReference>
<evidence type="ECO:0000256" key="1">
    <source>
        <dbReference type="SAM" id="MobiDB-lite"/>
    </source>
</evidence>
<organism evidence="3 4">
    <name type="scientific">Bugula neritina</name>
    <name type="common">Brown bryozoan</name>
    <name type="synonym">Sertularia neritina</name>
    <dbReference type="NCBI Taxonomy" id="10212"/>
    <lineage>
        <taxon>Eukaryota</taxon>
        <taxon>Metazoa</taxon>
        <taxon>Spiralia</taxon>
        <taxon>Lophotrochozoa</taxon>
        <taxon>Bryozoa</taxon>
        <taxon>Gymnolaemata</taxon>
        <taxon>Cheilostomatida</taxon>
        <taxon>Flustrina</taxon>
        <taxon>Buguloidea</taxon>
        <taxon>Bugulidae</taxon>
        <taxon>Bugula</taxon>
    </lineage>
</organism>
<dbReference type="InterPro" id="IPR017871">
    <property type="entry name" value="ABC_transporter-like_CS"/>
</dbReference>
<dbReference type="EMBL" id="VXIV02002105">
    <property type="protein sequence ID" value="KAF6027351.1"/>
    <property type="molecule type" value="Genomic_DNA"/>
</dbReference>
<dbReference type="Pfam" id="PF00005">
    <property type="entry name" value="ABC_tran"/>
    <property type="match status" value="1"/>
</dbReference>